<dbReference type="EnsemblPlants" id="Bo5g121200.1">
    <property type="protein sequence ID" value="Bo5g121200.1"/>
    <property type="gene ID" value="Bo5g121200"/>
</dbReference>
<organism evidence="1 2">
    <name type="scientific">Brassica oleracea var. oleracea</name>
    <dbReference type="NCBI Taxonomy" id="109376"/>
    <lineage>
        <taxon>Eukaryota</taxon>
        <taxon>Viridiplantae</taxon>
        <taxon>Streptophyta</taxon>
        <taxon>Embryophyta</taxon>
        <taxon>Tracheophyta</taxon>
        <taxon>Spermatophyta</taxon>
        <taxon>Magnoliopsida</taxon>
        <taxon>eudicotyledons</taxon>
        <taxon>Gunneridae</taxon>
        <taxon>Pentapetalae</taxon>
        <taxon>rosids</taxon>
        <taxon>malvids</taxon>
        <taxon>Brassicales</taxon>
        <taxon>Brassicaceae</taxon>
        <taxon>Brassiceae</taxon>
        <taxon>Brassica</taxon>
    </lineage>
</organism>
<sequence length="85" mass="9368">MTLLEVQSFFDAIEDCFVGGFGLSVAMWVARRRRVQANLPSFQKAAEVVGNELRTVVGDYFVGETVSADDVFPDEILDFFVGGVD</sequence>
<evidence type="ECO:0000313" key="1">
    <source>
        <dbReference type="EnsemblPlants" id="Bo5g121200.1"/>
    </source>
</evidence>
<protein>
    <submittedName>
        <fullName evidence="1">Uncharacterized protein</fullName>
    </submittedName>
</protein>
<dbReference type="Proteomes" id="UP000032141">
    <property type="component" value="Chromosome C5"/>
</dbReference>
<proteinExistence type="predicted"/>
<dbReference type="AlphaFoldDB" id="A0A0D3CJ26"/>
<reference evidence="1 2" key="1">
    <citation type="journal article" date="2014" name="Genome Biol.">
        <title>Transcriptome and methylome profiling reveals relics of genome dominance in the mesopolyploid Brassica oleracea.</title>
        <authorList>
            <person name="Parkin I.A."/>
            <person name="Koh C."/>
            <person name="Tang H."/>
            <person name="Robinson S.J."/>
            <person name="Kagale S."/>
            <person name="Clarke W.E."/>
            <person name="Town C.D."/>
            <person name="Nixon J."/>
            <person name="Krishnakumar V."/>
            <person name="Bidwell S.L."/>
            <person name="Denoeud F."/>
            <person name="Belcram H."/>
            <person name="Links M.G."/>
            <person name="Just J."/>
            <person name="Clarke C."/>
            <person name="Bender T."/>
            <person name="Huebert T."/>
            <person name="Mason A.S."/>
            <person name="Pires J.C."/>
            <person name="Barker G."/>
            <person name="Moore J."/>
            <person name="Walley P.G."/>
            <person name="Manoli S."/>
            <person name="Batley J."/>
            <person name="Edwards D."/>
            <person name="Nelson M.N."/>
            <person name="Wang X."/>
            <person name="Paterson A.H."/>
            <person name="King G."/>
            <person name="Bancroft I."/>
            <person name="Chalhoub B."/>
            <person name="Sharpe A.G."/>
        </authorList>
    </citation>
    <scope>NUCLEOTIDE SEQUENCE</scope>
    <source>
        <strain evidence="1 2">cv. TO1000</strain>
    </source>
</reference>
<accession>A0A0D3CJ26</accession>
<dbReference type="HOGENOM" id="CLU_2515780_0_0_1"/>
<name>A0A0D3CJ26_BRAOL</name>
<evidence type="ECO:0000313" key="2">
    <source>
        <dbReference type="Proteomes" id="UP000032141"/>
    </source>
</evidence>
<keyword evidence="2" id="KW-1185">Reference proteome</keyword>
<reference evidence="1" key="2">
    <citation type="submission" date="2015-03" db="UniProtKB">
        <authorList>
            <consortium name="EnsemblPlants"/>
        </authorList>
    </citation>
    <scope>IDENTIFICATION</scope>
</reference>
<dbReference type="Gramene" id="Bo5g121200.1">
    <property type="protein sequence ID" value="Bo5g121200.1"/>
    <property type="gene ID" value="Bo5g121200"/>
</dbReference>